<comment type="caution">
    <text evidence="10">The sequence shown here is derived from an EMBL/GenBank/DDBJ whole genome shotgun (WGS) entry which is preliminary data.</text>
</comment>
<dbReference type="Pfam" id="PF12872">
    <property type="entry name" value="OST-HTH"/>
    <property type="match status" value="1"/>
</dbReference>
<dbReference type="Pfam" id="PF12796">
    <property type="entry name" value="Ank_2"/>
    <property type="match status" value="1"/>
</dbReference>
<feature type="domain" description="RRM" evidence="7">
    <location>
        <begin position="571"/>
        <end position="651"/>
    </location>
</feature>
<dbReference type="SMART" id="SM00360">
    <property type="entry name" value="RRM"/>
    <property type="match status" value="1"/>
</dbReference>
<dbReference type="Gene3D" id="1.25.40.20">
    <property type="entry name" value="Ankyrin repeat-containing domain"/>
    <property type="match status" value="2"/>
</dbReference>
<evidence type="ECO:0000256" key="1">
    <source>
        <dbReference type="ARBA" id="ARBA00022737"/>
    </source>
</evidence>
<dbReference type="PROSITE" id="PS51644">
    <property type="entry name" value="HTH_OST"/>
    <property type="match status" value="1"/>
</dbReference>
<reference evidence="11" key="1">
    <citation type="submission" date="2016-06" db="EMBL/GenBank/DDBJ databases">
        <title>Parallel loss of symbiosis genes in relatives of nitrogen-fixing non-legume Parasponia.</title>
        <authorList>
            <person name="Van Velzen R."/>
            <person name="Holmer R."/>
            <person name="Bu F."/>
            <person name="Rutten L."/>
            <person name="Van Zeijl A."/>
            <person name="Liu W."/>
            <person name="Santuari L."/>
            <person name="Cao Q."/>
            <person name="Sharma T."/>
            <person name="Shen D."/>
            <person name="Roswanjaya Y."/>
            <person name="Wardhani T."/>
            <person name="Kalhor M.S."/>
            <person name="Jansen J."/>
            <person name="Van den Hoogen J."/>
            <person name="Gungor B."/>
            <person name="Hartog M."/>
            <person name="Hontelez J."/>
            <person name="Verver J."/>
            <person name="Yang W.-C."/>
            <person name="Schijlen E."/>
            <person name="Repin R."/>
            <person name="Schilthuizen M."/>
            <person name="Schranz E."/>
            <person name="Heidstra R."/>
            <person name="Miyata K."/>
            <person name="Fedorova E."/>
            <person name="Kohlen W."/>
            <person name="Bisseling T."/>
            <person name="Smit S."/>
            <person name="Geurts R."/>
        </authorList>
    </citation>
    <scope>NUCLEOTIDE SEQUENCE [LARGE SCALE GENOMIC DNA]</scope>
    <source>
        <strain evidence="11">cv. WU1-14</strain>
    </source>
</reference>
<keyword evidence="1" id="KW-0677">Repeat</keyword>
<dbReference type="Gene3D" id="3.30.40.10">
    <property type="entry name" value="Zinc/RING finger domain, C3HC4 (zinc finger)"/>
    <property type="match status" value="1"/>
</dbReference>
<dbReference type="Gene3D" id="3.30.70.330">
    <property type="match status" value="1"/>
</dbReference>
<feature type="region of interest" description="Disordered" evidence="6">
    <location>
        <begin position="661"/>
        <end position="682"/>
    </location>
</feature>
<feature type="compositionally biased region" description="Low complexity" evidence="6">
    <location>
        <begin position="862"/>
        <end position="874"/>
    </location>
</feature>
<dbReference type="InterPro" id="IPR036770">
    <property type="entry name" value="Ankyrin_rpt-contain_sf"/>
</dbReference>
<dbReference type="Pfam" id="PF00023">
    <property type="entry name" value="Ank"/>
    <property type="match status" value="1"/>
</dbReference>
<feature type="repeat" description="ANK" evidence="3">
    <location>
        <begin position="118"/>
        <end position="150"/>
    </location>
</feature>
<dbReference type="InterPro" id="IPR000504">
    <property type="entry name" value="RRM_dom"/>
</dbReference>
<name>A0A2P5B1K3_PARAD</name>
<dbReference type="InterPro" id="IPR002110">
    <property type="entry name" value="Ankyrin_rpt"/>
</dbReference>
<evidence type="ECO:0000256" key="4">
    <source>
        <dbReference type="PROSITE-ProRule" id="PRU00176"/>
    </source>
</evidence>
<evidence type="ECO:0000256" key="5">
    <source>
        <dbReference type="PROSITE-ProRule" id="PRU00723"/>
    </source>
</evidence>
<feature type="repeat" description="ANK" evidence="3">
    <location>
        <begin position="420"/>
        <end position="452"/>
    </location>
</feature>
<dbReference type="GO" id="GO:0010468">
    <property type="term" value="P:regulation of gene expression"/>
    <property type="evidence" value="ECO:0007669"/>
    <property type="project" value="UniProtKB-ARBA"/>
</dbReference>
<dbReference type="Pfam" id="PF13637">
    <property type="entry name" value="Ank_4"/>
    <property type="match status" value="1"/>
</dbReference>
<dbReference type="InterPro" id="IPR000571">
    <property type="entry name" value="Znf_CCCH"/>
</dbReference>
<feature type="domain" description="HTH OST-type" evidence="9">
    <location>
        <begin position="731"/>
        <end position="815"/>
    </location>
</feature>
<feature type="repeat" description="ANK" evidence="3">
    <location>
        <begin position="314"/>
        <end position="346"/>
    </location>
</feature>
<dbReference type="OrthoDB" id="673776at2759"/>
<feature type="domain" description="C3H1-type" evidence="8">
    <location>
        <begin position="521"/>
        <end position="549"/>
    </location>
</feature>
<dbReference type="InterPro" id="IPR035979">
    <property type="entry name" value="RBD_domain_sf"/>
</dbReference>
<protein>
    <submittedName>
        <fullName evidence="10">Splicing factor-like protein</fullName>
    </submittedName>
</protein>
<dbReference type="STRING" id="3476.A0A2P5B1K3"/>
<evidence type="ECO:0000259" key="7">
    <source>
        <dbReference type="PROSITE" id="PS50102"/>
    </source>
</evidence>
<evidence type="ECO:0000313" key="11">
    <source>
        <dbReference type="Proteomes" id="UP000237105"/>
    </source>
</evidence>
<dbReference type="PROSITE" id="PS50102">
    <property type="entry name" value="RRM"/>
    <property type="match status" value="1"/>
</dbReference>
<feature type="region of interest" description="Disordered" evidence="6">
    <location>
        <begin position="1046"/>
        <end position="1067"/>
    </location>
</feature>
<feature type="compositionally biased region" description="Basic and acidic residues" evidence="6">
    <location>
        <begin position="664"/>
        <end position="682"/>
    </location>
</feature>
<evidence type="ECO:0000256" key="2">
    <source>
        <dbReference type="ARBA" id="ARBA00023043"/>
    </source>
</evidence>
<dbReference type="PANTHER" id="PTHR24203:SF86">
    <property type="entry name" value="PROTEASOME 26S SUBUNIT, NON-ATPASE 10"/>
    <property type="match status" value="1"/>
</dbReference>
<dbReference type="InterPro" id="IPR012677">
    <property type="entry name" value="Nucleotide-bd_a/b_plait_sf"/>
</dbReference>
<evidence type="ECO:0000256" key="6">
    <source>
        <dbReference type="SAM" id="MobiDB-lite"/>
    </source>
</evidence>
<sequence length="1067" mass="119008">MELQNSVPECTLSTYGTDSDQKNIIDDDNLNSTRIDSDMSLVQASMIESIYEDDKASLTTLSRRVLFKAPSSSSEPLDRTIASKLLHLCCVFDSVDCASALLGGELGTVPLVNEMDETGKSALHTAAEAHAARCVELLLKKRARTDLRTKDGRAQLALELSLSSPRMDVTWNPDDYSIEDLVVFLGEKNLNTVRLICEKTKEAAEVACAKAVEGRIVALAAILGVATEKINESILEFRDSDSGSKEKMTIYERVIREALSLGPANSSVKTPKGTSSPARSVMDSQRRKLLLAEIDLLQLFGVVAQSRCTDKKVKTPSPLVQAVQAGDEAVVKLLLKTSIDINGVDAEGNSALHWSVKASRAPCPREIKILLLLLKHGARVSQRNKLGLTAFHMAAGSGNLQALQILLLEDPEGINYKTEMKETPLFFAVKNSHTNCAELLLRWGANTEVLNLRRQRSVDLAKSQDMRFMLNPTNISLMNRNLSVQQKHTTWLQGNEVFLDEGGTLLGMTDEESTYERICSSSTAGNCKYFSSPRGCIRGAKCFYTHGEEERRQLKQGFLKYHFPSALLLKKKIFVGGLPSQVNSDLLRNFFEEQFGSVEDAVVLVTQTGNHIQSRGFGFVTFKDEKSVLAAIQAHFVTLMDKEVEIKSVLPKWHLVNESQKLSARQDGKEKNEKYQPQEQVSHEKILEEDIPQQNSWASKLLSEQITTCFNEAQAQAPLSTAFEDRKTPTWLRIFRKWLPSFVQNLPKHPREGEYALSSLKKDFRDKFGLDLDHASIGYPKLSDFMKCYSDLCCVKVVPIGRRGIANHMVLSLPEYPRPQQYLCHMPTTSHTSSSVESIDEGDLKSSSDENVGLGLGGFGKDSSSTPFSDSSSPHMETSPTLQSRFLQFLKQDPLFHGSPWLQKEYNSNKGNDANDEIGQCMEATQVNNLSHPQRHLVLEAFSKRKNNTSVYFLREFDFYRSYKASINEGKCFACSQRKVLWGNIPCGHLLWCSDCKMQASLAAGSFVHKCVVCDVQVQKIDLLPCFDLSQLELVHGYTSHDEDFPPFDPNHIRSPPKKKNSLSVGF</sequence>
<feature type="zinc finger region" description="C3H1-type" evidence="5">
    <location>
        <begin position="521"/>
        <end position="549"/>
    </location>
</feature>
<dbReference type="SUPFAM" id="SSF54928">
    <property type="entry name" value="RNA-binding domain, RBD"/>
    <property type="match status" value="1"/>
</dbReference>
<proteinExistence type="predicted"/>
<dbReference type="PROSITE" id="PS50103">
    <property type="entry name" value="ZF_C3H1"/>
    <property type="match status" value="1"/>
</dbReference>
<gene>
    <name evidence="10" type="ORF">PanWU01x14_280010</name>
</gene>
<feature type="repeat" description="ANK" evidence="3">
    <location>
        <begin position="347"/>
        <end position="385"/>
    </location>
</feature>
<dbReference type="InterPro" id="IPR025605">
    <property type="entry name" value="OST-HTH/LOTUS_dom"/>
</dbReference>
<keyword evidence="2 3" id="KW-0040">ANK repeat</keyword>
<keyword evidence="11" id="KW-1185">Reference proteome</keyword>
<dbReference type="SMART" id="SM00248">
    <property type="entry name" value="ANK"/>
    <property type="match status" value="5"/>
</dbReference>
<evidence type="ECO:0000256" key="3">
    <source>
        <dbReference type="PROSITE-ProRule" id="PRU00023"/>
    </source>
</evidence>
<dbReference type="Proteomes" id="UP000237105">
    <property type="component" value="Unassembled WGS sequence"/>
</dbReference>
<organism evidence="10 11">
    <name type="scientific">Parasponia andersonii</name>
    <name type="common">Sponia andersonii</name>
    <dbReference type="NCBI Taxonomy" id="3476"/>
    <lineage>
        <taxon>Eukaryota</taxon>
        <taxon>Viridiplantae</taxon>
        <taxon>Streptophyta</taxon>
        <taxon>Embryophyta</taxon>
        <taxon>Tracheophyta</taxon>
        <taxon>Spermatophyta</taxon>
        <taxon>Magnoliopsida</taxon>
        <taxon>eudicotyledons</taxon>
        <taxon>Gunneridae</taxon>
        <taxon>Pentapetalae</taxon>
        <taxon>rosids</taxon>
        <taxon>fabids</taxon>
        <taxon>Rosales</taxon>
        <taxon>Cannabaceae</taxon>
        <taxon>Parasponia</taxon>
    </lineage>
</organism>
<dbReference type="PROSITE" id="PS50297">
    <property type="entry name" value="ANK_REP_REGION"/>
    <property type="match status" value="1"/>
</dbReference>
<dbReference type="AlphaFoldDB" id="A0A2P5B1K3"/>
<feature type="region of interest" description="Disordered" evidence="6">
    <location>
        <begin position="828"/>
        <end position="879"/>
    </location>
</feature>
<dbReference type="PROSITE" id="PS50088">
    <property type="entry name" value="ANK_REPEAT"/>
    <property type="match status" value="4"/>
</dbReference>
<dbReference type="GO" id="GO:0008270">
    <property type="term" value="F:zinc ion binding"/>
    <property type="evidence" value="ECO:0007669"/>
    <property type="project" value="UniProtKB-KW"/>
</dbReference>
<dbReference type="EMBL" id="JXTB01000386">
    <property type="protein sequence ID" value="PON42688.1"/>
    <property type="molecule type" value="Genomic_DNA"/>
</dbReference>
<dbReference type="InterPro" id="IPR013083">
    <property type="entry name" value="Znf_RING/FYVE/PHD"/>
</dbReference>
<dbReference type="GO" id="GO:0003723">
    <property type="term" value="F:RNA binding"/>
    <property type="evidence" value="ECO:0007669"/>
    <property type="project" value="UniProtKB-UniRule"/>
</dbReference>
<keyword evidence="5" id="KW-0863">Zinc-finger</keyword>
<dbReference type="SUPFAM" id="SSF48403">
    <property type="entry name" value="Ankyrin repeat"/>
    <property type="match status" value="1"/>
</dbReference>
<keyword evidence="5" id="KW-0479">Metal-binding</keyword>
<keyword evidence="5" id="KW-0862">Zinc</keyword>
<dbReference type="PANTHER" id="PTHR24203">
    <property type="entry name" value="ANKYRIN REPEAT FAMILY PROTEIN"/>
    <property type="match status" value="1"/>
</dbReference>
<evidence type="ECO:0000259" key="8">
    <source>
        <dbReference type="PROSITE" id="PS50103"/>
    </source>
</evidence>
<evidence type="ECO:0000313" key="10">
    <source>
        <dbReference type="EMBL" id="PON42688.1"/>
    </source>
</evidence>
<dbReference type="Pfam" id="PF00076">
    <property type="entry name" value="RRM_1"/>
    <property type="match status" value="1"/>
</dbReference>
<evidence type="ECO:0000259" key="9">
    <source>
        <dbReference type="PROSITE" id="PS51644"/>
    </source>
</evidence>
<feature type="compositionally biased region" description="Polar residues" evidence="6">
    <location>
        <begin position="828"/>
        <end position="837"/>
    </location>
</feature>
<accession>A0A2P5B1K3</accession>
<keyword evidence="4" id="KW-0694">RNA-binding</keyword>